<dbReference type="EMBL" id="KZ679258">
    <property type="protein sequence ID" value="PTB43944.1"/>
    <property type="molecule type" value="Genomic_DNA"/>
</dbReference>
<gene>
    <name evidence="2" type="ORF">M441DRAFT_337826</name>
</gene>
<feature type="compositionally biased region" description="Basic residues" evidence="1">
    <location>
        <begin position="24"/>
        <end position="46"/>
    </location>
</feature>
<sequence length="82" mass="9567">MKTPALISSSTFLAFVNAHEKKNGNMRKKGKEKKRRREKVSEKKKRVHDMLIQDFPTVSPFFYTSYVSSHCRKYPPPSSSFN</sequence>
<evidence type="ECO:0000256" key="1">
    <source>
        <dbReference type="SAM" id="MobiDB-lite"/>
    </source>
</evidence>
<dbReference type="Proteomes" id="UP000240493">
    <property type="component" value="Unassembled WGS sequence"/>
</dbReference>
<name>A0A2T3ZGL4_TRIA4</name>
<protein>
    <submittedName>
        <fullName evidence="2">Uncharacterized protein</fullName>
    </submittedName>
</protein>
<feature type="region of interest" description="Disordered" evidence="1">
    <location>
        <begin position="20"/>
        <end position="46"/>
    </location>
</feature>
<accession>A0A2T3ZGL4</accession>
<evidence type="ECO:0000313" key="2">
    <source>
        <dbReference type="EMBL" id="PTB43944.1"/>
    </source>
</evidence>
<reference evidence="2 3" key="1">
    <citation type="submission" date="2016-07" db="EMBL/GenBank/DDBJ databases">
        <title>Multiple horizontal gene transfer events from other fungi enriched the ability of initially mycotrophic Trichoderma (Ascomycota) to feed on dead plant biomass.</title>
        <authorList>
            <consortium name="DOE Joint Genome Institute"/>
            <person name="Aerts A."/>
            <person name="Atanasova L."/>
            <person name="Chenthamara K."/>
            <person name="Zhang J."/>
            <person name="Grujic M."/>
            <person name="Henrissat B."/>
            <person name="Kuo A."/>
            <person name="Salamov A."/>
            <person name="Lipzen A."/>
            <person name="Labutti K."/>
            <person name="Barry K."/>
            <person name="Miao Y."/>
            <person name="Rahimi M.J."/>
            <person name="Shen Q."/>
            <person name="Grigoriev I.V."/>
            <person name="Kubicek C.P."/>
            <person name="Druzhinina I.S."/>
        </authorList>
    </citation>
    <scope>NUCLEOTIDE SEQUENCE [LARGE SCALE GENOMIC DNA]</scope>
    <source>
        <strain evidence="2 3">CBS 433.97</strain>
    </source>
</reference>
<organism evidence="2 3">
    <name type="scientific">Trichoderma asperellum (strain ATCC 204424 / CBS 433.97 / NBRC 101777)</name>
    <dbReference type="NCBI Taxonomy" id="1042311"/>
    <lineage>
        <taxon>Eukaryota</taxon>
        <taxon>Fungi</taxon>
        <taxon>Dikarya</taxon>
        <taxon>Ascomycota</taxon>
        <taxon>Pezizomycotina</taxon>
        <taxon>Sordariomycetes</taxon>
        <taxon>Hypocreomycetidae</taxon>
        <taxon>Hypocreales</taxon>
        <taxon>Hypocreaceae</taxon>
        <taxon>Trichoderma</taxon>
    </lineage>
</organism>
<dbReference type="AlphaFoldDB" id="A0A2T3ZGL4"/>
<keyword evidence="3" id="KW-1185">Reference proteome</keyword>
<evidence type="ECO:0000313" key="3">
    <source>
        <dbReference type="Proteomes" id="UP000240493"/>
    </source>
</evidence>
<proteinExistence type="predicted"/>